<dbReference type="InterPro" id="IPR010982">
    <property type="entry name" value="Lambda_DNA-bd_dom_sf"/>
</dbReference>
<proteinExistence type="predicted"/>
<dbReference type="Gene3D" id="1.10.260.40">
    <property type="entry name" value="lambda repressor-like DNA-binding domains"/>
    <property type="match status" value="1"/>
</dbReference>
<keyword evidence="3" id="KW-1185">Reference proteome</keyword>
<organism evidence="2 3">
    <name type="scientific">Lactobacillus xujianguonis</name>
    <dbReference type="NCBI Taxonomy" id="2495899"/>
    <lineage>
        <taxon>Bacteria</taxon>
        <taxon>Bacillati</taxon>
        <taxon>Bacillota</taxon>
        <taxon>Bacilli</taxon>
        <taxon>Lactobacillales</taxon>
        <taxon>Lactobacillaceae</taxon>
        <taxon>Lactobacillus</taxon>
    </lineage>
</organism>
<dbReference type="PROSITE" id="PS50943">
    <property type="entry name" value="HTH_CROC1"/>
    <property type="match status" value="1"/>
</dbReference>
<feature type="domain" description="HTH cro/C1-type" evidence="1">
    <location>
        <begin position="65"/>
        <end position="103"/>
    </location>
</feature>
<dbReference type="SUPFAM" id="SSF47413">
    <property type="entry name" value="lambda repressor-like DNA-binding domains"/>
    <property type="match status" value="1"/>
</dbReference>
<dbReference type="EMBL" id="RXIA01000003">
    <property type="protein sequence ID" value="RVU71590.1"/>
    <property type="molecule type" value="Genomic_DNA"/>
</dbReference>
<protein>
    <submittedName>
        <fullName evidence="2">Helix-turn-helix domain-containing protein</fullName>
    </submittedName>
</protein>
<dbReference type="CDD" id="cd00093">
    <property type="entry name" value="HTH_XRE"/>
    <property type="match status" value="1"/>
</dbReference>
<sequence length="133" mass="15139">MTTTSIKNYTNTFNIRGTEIEITAPARINNATGEVVPDMELDNTAIKMAQDKYRKKFNFVGPEDIKKLRQKWQLSQKEFAKVIGWSPSTVALYEVGEIPTKSNNRLLKVMIKDPKVMEAFIAESKADDNLKEL</sequence>
<reference evidence="2 3" key="1">
    <citation type="submission" date="2018-12" db="EMBL/GenBank/DDBJ databases">
        <authorList>
            <person name="Meng J."/>
        </authorList>
    </citation>
    <scope>NUCLEOTIDE SEQUENCE [LARGE SCALE GENOMIC DNA]</scope>
    <source>
        <strain evidence="2 3">HT111-2</strain>
    </source>
</reference>
<dbReference type="InterPro" id="IPR032758">
    <property type="entry name" value="MqsA/HigA-2"/>
</dbReference>
<gene>
    <name evidence="2" type="ORF">EJK17_01030</name>
</gene>
<dbReference type="GO" id="GO:0003677">
    <property type="term" value="F:DNA binding"/>
    <property type="evidence" value="ECO:0007669"/>
    <property type="project" value="InterPro"/>
</dbReference>
<evidence type="ECO:0000313" key="2">
    <source>
        <dbReference type="EMBL" id="RVU71590.1"/>
    </source>
</evidence>
<dbReference type="NCBIfam" id="TIGR03830">
    <property type="entry name" value="CxxCG_CxxCG_HTH"/>
    <property type="match status" value="1"/>
</dbReference>
<comment type="caution">
    <text evidence="2">The sequence shown here is derived from an EMBL/GenBank/DDBJ whole genome shotgun (WGS) entry which is preliminary data.</text>
</comment>
<dbReference type="InterPro" id="IPR022452">
    <property type="entry name" value="MqsA"/>
</dbReference>
<evidence type="ECO:0000259" key="1">
    <source>
        <dbReference type="PROSITE" id="PS50943"/>
    </source>
</evidence>
<name>A0A437SXJ4_9LACO</name>
<dbReference type="RefSeq" id="WP_103661812.1">
    <property type="nucleotide sequence ID" value="NZ_ML136872.1"/>
</dbReference>
<dbReference type="AlphaFoldDB" id="A0A437SXJ4"/>
<dbReference type="Proteomes" id="UP000288291">
    <property type="component" value="Unassembled WGS sequence"/>
</dbReference>
<dbReference type="Pfam" id="PF15731">
    <property type="entry name" value="MqsA_antitoxin"/>
    <property type="match status" value="1"/>
</dbReference>
<dbReference type="InterPro" id="IPR001387">
    <property type="entry name" value="Cro/C1-type_HTH"/>
</dbReference>
<accession>A0A437SXJ4</accession>
<evidence type="ECO:0000313" key="3">
    <source>
        <dbReference type="Proteomes" id="UP000288291"/>
    </source>
</evidence>